<gene>
    <name evidence="1" type="ORF">F0254_20695</name>
</gene>
<dbReference type="Proteomes" id="UP000532247">
    <property type="component" value="Unassembled WGS sequence"/>
</dbReference>
<dbReference type="RefSeq" id="WP_025443240.1">
    <property type="nucleotide sequence ID" value="NZ_VTYF01000015.1"/>
</dbReference>
<evidence type="ECO:0000313" key="2">
    <source>
        <dbReference type="Proteomes" id="UP000532247"/>
    </source>
</evidence>
<evidence type="ECO:0000313" key="1">
    <source>
        <dbReference type="EMBL" id="NOI11258.1"/>
    </source>
</evidence>
<proteinExistence type="predicted"/>
<dbReference type="AlphaFoldDB" id="A0A7Y4B630"/>
<name>A0A7Y4B630_VIBAL</name>
<comment type="caution">
    <text evidence="1">The sequence shown here is derived from an EMBL/GenBank/DDBJ whole genome shotgun (WGS) entry which is preliminary data.</text>
</comment>
<accession>A0A7Y4B630</accession>
<protein>
    <submittedName>
        <fullName evidence="1">Uncharacterized protein</fullName>
    </submittedName>
</protein>
<organism evidence="1 2">
    <name type="scientific">Vibrio alginolyticus</name>
    <dbReference type="NCBI Taxonomy" id="663"/>
    <lineage>
        <taxon>Bacteria</taxon>
        <taxon>Pseudomonadati</taxon>
        <taxon>Pseudomonadota</taxon>
        <taxon>Gammaproteobacteria</taxon>
        <taxon>Vibrionales</taxon>
        <taxon>Vibrionaceae</taxon>
        <taxon>Vibrio</taxon>
    </lineage>
</organism>
<dbReference type="EMBL" id="VTYF01000015">
    <property type="protein sequence ID" value="NOI11258.1"/>
    <property type="molecule type" value="Genomic_DNA"/>
</dbReference>
<sequence>MKHKRMKSRARPMDAFVFDCQRTLIRGRQVRSKINQKVDSNTKDKVYTFHTLVQRGKWWSPDLWLVASRTKGIPFAEAVLAKFKTRPILAAAKSTSREGTKLHLVVCNQSKIGKEVIEEYDFPLNNTEHEKVIIASFAKDIVEKKGKVVLLSDNFDKNLVLGKSSDGSVVFGDASVVDVEVKFPLEWFERSYANPRLSTEKGRIKKIPSSPLAKGITFGAFSLFVLMVMTRTEQQAEETAIKETEKHRAQFVNEFYDGYSPRVAMYQLYRTMVKNASERRESGLRNSVAGWKPTKIQLTSKSIMVNMKTDSNSPASNARNTAHKLGAGIVSLAQNEVLIVKEFNPDCSVPILKRPVLVPIEGTVNFVIGGLEKFLPNATVTFGKEKKKGEYAVRDIDIDVKNMSEESLDLLGVLLNDLPIGFKQGNFKIDGNFGLLSGKVQLQVIGCSLDNVTSTGLCK</sequence>
<reference evidence="1 2" key="1">
    <citation type="submission" date="2019-09" db="EMBL/GenBank/DDBJ databases">
        <title>Draft genome sequencing and comparative genomics of hatchery-associated Vibrios.</title>
        <authorList>
            <person name="Kehlet-Delgado H."/>
            <person name="Mueller R.S."/>
        </authorList>
    </citation>
    <scope>NUCLEOTIDE SEQUENCE [LARGE SCALE GENOMIC DNA]</scope>
    <source>
        <strain evidence="1 2">081416A</strain>
    </source>
</reference>